<gene>
    <name evidence="1" type="ORF">AT705_01620</name>
</gene>
<proteinExistence type="predicted"/>
<dbReference type="PANTHER" id="PTHR47151">
    <property type="entry name" value="LEU/ILE/VAL-BINDING ABC TRANSPORTER SUBUNIT"/>
    <property type="match status" value="1"/>
</dbReference>
<reference evidence="1 2" key="1">
    <citation type="submission" date="2015-12" db="EMBL/GenBank/DDBJ databases">
        <title>Complete genome sequence of Pseudoalteromonas rubra SCSIO 6842, harboring a conjugative plasmid.</title>
        <authorList>
            <person name="Li B."/>
            <person name="Wang X."/>
        </authorList>
    </citation>
    <scope>NUCLEOTIDE SEQUENCE [LARGE SCALE GENOMIC DNA]</scope>
    <source>
        <strain evidence="1 2">SCSIO 6842</strain>
    </source>
</reference>
<dbReference type="EMBL" id="CP013611">
    <property type="protein sequence ID" value="ALU41736.1"/>
    <property type="molecule type" value="Genomic_DNA"/>
</dbReference>
<dbReference type="PANTHER" id="PTHR47151:SF2">
    <property type="entry name" value="AMINO ACID BINDING PROTEIN"/>
    <property type="match status" value="1"/>
</dbReference>
<protein>
    <submittedName>
        <fullName evidence="1">Uncharacterized protein</fullName>
    </submittedName>
</protein>
<dbReference type="SUPFAM" id="SSF53822">
    <property type="entry name" value="Periplasmic binding protein-like I"/>
    <property type="match status" value="1"/>
</dbReference>
<evidence type="ECO:0000313" key="1">
    <source>
        <dbReference type="EMBL" id="ALU41736.1"/>
    </source>
</evidence>
<dbReference type="AlphaFoldDB" id="A0A0U3HLG3"/>
<sequence length="286" mass="31891">MKKVKTDIALVGPLSGPRSDYGRMLAQVADKLKHSEGIECELFDDEAQPDAIAACTSQIIGCGARVVVGHLNSFCAMLAAPVYLEKGIPLLLPAATKAELTHFKNVFRICPDEGKMLDMMVAVLEKTPRLAVFCDGSRYGAHLLHLLRLRLGRSFSCVDKSRLVVDTQIDTVLALGVHRNLAELILHLDLNNRSTNVICCDDAAVDEFEHMVAQTRQRVSVIYPVGGFEESVERALRLADQCMIEAPREPMSYLQRHQGFCDREYTMSEFTLRHLDLPNAVVNEFY</sequence>
<dbReference type="InterPro" id="IPR028082">
    <property type="entry name" value="Peripla_BP_I"/>
</dbReference>
<accession>A0A0U3HLG3</accession>
<dbReference type="Proteomes" id="UP000069015">
    <property type="component" value="Chromosome 1"/>
</dbReference>
<dbReference type="KEGG" id="prr:AT705_01620"/>
<dbReference type="Gene3D" id="3.40.50.2300">
    <property type="match status" value="2"/>
</dbReference>
<evidence type="ECO:0000313" key="2">
    <source>
        <dbReference type="Proteomes" id="UP000069015"/>
    </source>
</evidence>
<name>A0A0U3HLG3_9GAMM</name>
<organism evidence="1 2">
    <name type="scientific">Pseudoalteromonas rubra</name>
    <dbReference type="NCBI Taxonomy" id="43658"/>
    <lineage>
        <taxon>Bacteria</taxon>
        <taxon>Pseudomonadati</taxon>
        <taxon>Pseudomonadota</taxon>
        <taxon>Gammaproteobacteria</taxon>
        <taxon>Alteromonadales</taxon>
        <taxon>Pseudoalteromonadaceae</taxon>
        <taxon>Pseudoalteromonas</taxon>
    </lineage>
</organism>